<dbReference type="Proteomes" id="UP000680656">
    <property type="component" value="Chromosome"/>
</dbReference>
<organism evidence="6 7">
    <name type="scientific">Methanospirillum purgamenti</name>
    <dbReference type="NCBI Taxonomy" id="2834276"/>
    <lineage>
        <taxon>Archaea</taxon>
        <taxon>Methanobacteriati</taxon>
        <taxon>Methanobacteriota</taxon>
        <taxon>Stenosarchaea group</taxon>
        <taxon>Methanomicrobia</taxon>
        <taxon>Methanomicrobiales</taxon>
        <taxon>Methanospirillaceae</taxon>
        <taxon>Methanospirillum</taxon>
    </lineage>
</organism>
<evidence type="ECO:0000256" key="4">
    <source>
        <dbReference type="ARBA" id="ARBA00022842"/>
    </source>
</evidence>
<comment type="similarity">
    <text evidence="2">Belongs to the HAD-like hydrolase superfamily.</text>
</comment>
<dbReference type="AlphaFoldDB" id="A0A8E7EHX3"/>
<dbReference type="PANTHER" id="PTHR19288">
    <property type="entry name" value="4-NITROPHENYLPHOSPHATASE-RELATED"/>
    <property type="match status" value="1"/>
</dbReference>
<dbReference type="InterPro" id="IPR023214">
    <property type="entry name" value="HAD_sf"/>
</dbReference>
<dbReference type="RefSeq" id="WP_214420252.1">
    <property type="nucleotide sequence ID" value="NZ_CP075546.1"/>
</dbReference>
<keyword evidence="6" id="KW-0378">Hydrolase</keyword>
<reference evidence="6 7" key="1">
    <citation type="submission" date="2021-05" db="EMBL/GenBank/DDBJ databases">
        <title>A novel Methanospirillum isolate from a pyrite-forming mixed culture.</title>
        <authorList>
            <person name="Bunk B."/>
            <person name="Sproer C."/>
            <person name="Spring S."/>
            <person name="Pester M."/>
        </authorList>
    </citation>
    <scope>NUCLEOTIDE SEQUENCE [LARGE SCALE GENOMIC DNA]</scope>
    <source>
        <strain evidence="6 7">J.3.6.1-F.2.7.3</strain>
    </source>
</reference>
<dbReference type="NCBIfam" id="TIGR01549">
    <property type="entry name" value="HAD-SF-IA-v1"/>
    <property type="match status" value="1"/>
</dbReference>
<proteinExistence type="inferred from homology"/>
<dbReference type="GeneID" id="65096059"/>
<keyword evidence="4" id="KW-0460">Magnesium</keyword>
<dbReference type="NCBIfam" id="TIGR01460">
    <property type="entry name" value="HAD-SF-IIA"/>
    <property type="match status" value="1"/>
</dbReference>
<dbReference type="GO" id="GO:0016791">
    <property type="term" value="F:phosphatase activity"/>
    <property type="evidence" value="ECO:0007669"/>
    <property type="project" value="InterPro"/>
</dbReference>
<dbReference type="NCBIfam" id="TIGR01458">
    <property type="entry name" value="HAD-SF-IIA-hyp3"/>
    <property type="match status" value="1"/>
</dbReference>
<accession>A0A8E7EHX3</accession>
<evidence type="ECO:0000256" key="5">
    <source>
        <dbReference type="ARBA" id="ARBA00039666"/>
    </source>
</evidence>
<dbReference type="InterPro" id="IPR036412">
    <property type="entry name" value="HAD-like_sf"/>
</dbReference>
<keyword evidence="7" id="KW-1185">Reference proteome</keyword>
<keyword evidence="3" id="KW-0479">Metal-binding</keyword>
<dbReference type="Gene3D" id="3.40.50.1000">
    <property type="entry name" value="HAD superfamily/HAD-like"/>
    <property type="match status" value="2"/>
</dbReference>
<dbReference type="InterPro" id="IPR006439">
    <property type="entry name" value="HAD-SF_hydro_IA"/>
</dbReference>
<dbReference type="InterPro" id="IPR006355">
    <property type="entry name" value="LHPP/HDHD2"/>
</dbReference>
<gene>
    <name evidence="6" type="ORF">KHC33_02705</name>
</gene>
<sequence length="257" mass="28297">MQICAVLLDIDGTLMTGNEPIPGADAAIRFLQDNKIPYRYISNGTRKSRKNVLKKLEILGVRVSIDEIYTPAMATIQYLRDANISACNLLVTNDLMEDFQEAGIIHDAYASSVVVGDAGDRFTYTSMNSAFRSLIQGGKLIALEKDRFWKDVDGLSLSAGPFVTALEFSTGCTPIVMGKPSPHFFLAAMKDWNIHTKHVLMIGDDIMTDVRGAQDAGLLGAITCTGKYRPDEIQKSNVRPDMIINSIETLPIILETY</sequence>
<protein>
    <recommendedName>
        <fullName evidence="5">Haloacid dehalogenase-like hydrolase domain-containing protein 2</fullName>
    </recommendedName>
</protein>
<dbReference type="SUPFAM" id="SSF56784">
    <property type="entry name" value="HAD-like"/>
    <property type="match status" value="1"/>
</dbReference>
<evidence type="ECO:0000256" key="2">
    <source>
        <dbReference type="ARBA" id="ARBA00007958"/>
    </source>
</evidence>
<dbReference type="GO" id="GO:0046872">
    <property type="term" value="F:metal ion binding"/>
    <property type="evidence" value="ECO:0007669"/>
    <property type="project" value="UniProtKB-KW"/>
</dbReference>
<comment type="cofactor">
    <cofactor evidence="1">
        <name>Mg(2+)</name>
        <dbReference type="ChEBI" id="CHEBI:18420"/>
    </cofactor>
</comment>
<evidence type="ECO:0000256" key="1">
    <source>
        <dbReference type="ARBA" id="ARBA00001946"/>
    </source>
</evidence>
<evidence type="ECO:0000256" key="3">
    <source>
        <dbReference type="ARBA" id="ARBA00022723"/>
    </source>
</evidence>
<evidence type="ECO:0000313" key="7">
    <source>
        <dbReference type="Proteomes" id="UP000680656"/>
    </source>
</evidence>
<dbReference type="PANTHER" id="PTHR19288:SF46">
    <property type="entry name" value="HALOACID DEHALOGENASE-LIKE HYDROLASE DOMAIN-CONTAINING PROTEIN 2"/>
    <property type="match status" value="1"/>
</dbReference>
<name>A0A8E7EHX3_9EURY</name>
<dbReference type="EMBL" id="CP075546">
    <property type="protein sequence ID" value="QVV89457.1"/>
    <property type="molecule type" value="Genomic_DNA"/>
</dbReference>
<dbReference type="GO" id="GO:0005737">
    <property type="term" value="C:cytoplasm"/>
    <property type="evidence" value="ECO:0007669"/>
    <property type="project" value="TreeGrafter"/>
</dbReference>
<dbReference type="Pfam" id="PF13344">
    <property type="entry name" value="Hydrolase_6"/>
    <property type="match status" value="1"/>
</dbReference>
<evidence type="ECO:0000313" key="6">
    <source>
        <dbReference type="EMBL" id="QVV89457.1"/>
    </source>
</evidence>
<dbReference type="InterPro" id="IPR006357">
    <property type="entry name" value="HAD-SF_hydro_IIA"/>
</dbReference>
<dbReference type="Pfam" id="PF13242">
    <property type="entry name" value="Hydrolase_like"/>
    <property type="match status" value="1"/>
</dbReference>
<dbReference type="KEGG" id="mrtj:KHC33_02705"/>